<accession>A0A1R4KBC5</accession>
<dbReference type="AlphaFoldDB" id="A0A1R4KBC5"/>
<comment type="similarity">
    <text evidence="2 8">Belongs to the 4-toluene sulfonate uptake permease (TSUP) (TC 2.A.102) family.</text>
</comment>
<dbReference type="GO" id="GO:0005886">
    <property type="term" value="C:plasma membrane"/>
    <property type="evidence" value="ECO:0007669"/>
    <property type="project" value="UniProtKB-SubCell"/>
</dbReference>
<dbReference type="RefSeq" id="WP_087132374.1">
    <property type="nucleotide sequence ID" value="NZ_FUKO01000029.1"/>
</dbReference>
<evidence type="ECO:0000256" key="1">
    <source>
        <dbReference type="ARBA" id="ARBA00004651"/>
    </source>
</evidence>
<feature type="transmembrane region" description="Helical" evidence="8">
    <location>
        <begin position="98"/>
        <end position="116"/>
    </location>
</feature>
<dbReference type="PANTHER" id="PTHR30269">
    <property type="entry name" value="TRANSMEMBRANE PROTEIN YFCA"/>
    <property type="match status" value="1"/>
</dbReference>
<dbReference type="Pfam" id="PF01925">
    <property type="entry name" value="TauE"/>
    <property type="match status" value="1"/>
</dbReference>
<dbReference type="OrthoDB" id="3872971at2"/>
<keyword evidence="4 8" id="KW-1003">Cell membrane</keyword>
<evidence type="ECO:0000256" key="6">
    <source>
        <dbReference type="ARBA" id="ARBA00022989"/>
    </source>
</evidence>
<proteinExistence type="inferred from homology"/>
<sequence>MLSAEFIPLAAVVLLGAVMQRVAGMGFALVVAPFTVLLFGPLQGVVIVNACGVVCAATLWAITRERIDRRRLLRLALLTPVGAAAGVGVLMIVDPAALYLVIGVTVLVALAATLGLQRVAYILPDGWTTTSLTGLATGALVSISGVGGPPLTAYALLTRWEQRSFAATMQPLTVIISSIALIAGVLVPGAAPELSVVEVTVLLASIGIGSAIAVPVGGLVSARVARVLVIVVAALGAVSILVRGVMAFAGG</sequence>
<comment type="subcellular location">
    <subcellularLocation>
        <location evidence="1 8">Cell membrane</location>
        <topology evidence="1 8">Multi-pass membrane protein</topology>
    </subcellularLocation>
</comment>
<keyword evidence="6 8" id="KW-1133">Transmembrane helix</keyword>
<reference evidence="9 10" key="1">
    <citation type="submission" date="2017-02" db="EMBL/GenBank/DDBJ databases">
        <authorList>
            <person name="Peterson S.W."/>
        </authorList>
    </citation>
    <scope>NUCLEOTIDE SEQUENCE [LARGE SCALE GENOMIC DNA]</scope>
    <source>
        <strain evidence="9 10">B Mb 05.01</strain>
    </source>
</reference>
<organism evidence="9 10">
    <name type="scientific">Microbacterium esteraromaticum</name>
    <dbReference type="NCBI Taxonomy" id="57043"/>
    <lineage>
        <taxon>Bacteria</taxon>
        <taxon>Bacillati</taxon>
        <taxon>Actinomycetota</taxon>
        <taxon>Actinomycetes</taxon>
        <taxon>Micrococcales</taxon>
        <taxon>Microbacteriaceae</taxon>
        <taxon>Microbacterium</taxon>
    </lineage>
</organism>
<dbReference type="PANTHER" id="PTHR30269:SF37">
    <property type="entry name" value="MEMBRANE TRANSPORTER PROTEIN"/>
    <property type="match status" value="1"/>
</dbReference>
<evidence type="ECO:0000256" key="8">
    <source>
        <dbReference type="RuleBase" id="RU363041"/>
    </source>
</evidence>
<feature type="transmembrane region" description="Helical" evidence="8">
    <location>
        <begin position="227"/>
        <end position="249"/>
    </location>
</feature>
<dbReference type="InterPro" id="IPR052017">
    <property type="entry name" value="TSUP"/>
</dbReference>
<evidence type="ECO:0000313" key="10">
    <source>
        <dbReference type="Proteomes" id="UP000196320"/>
    </source>
</evidence>
<feature type="transmembrane region" description="Helical" evidence="8">
    <location>
        <begin position="165"/>
        <end position="187"/>
    </location>
</feature>
<keyword evidence="10" id="KW-1185">Reference proteome</keyword>
<evidence type="ECO:0000256" key="4">
    <source>
        <dbReference type="ARBA" id="ARBA00022475"/>
    </source>
</evidence>
<feature type="transmembrane region" description="Helical" evidence="8">
    <location>
        <begin position="72"/>
        <end position="92"/>
    </location>
</feature>
<feature type="transmembrane region" description="Helical" evidence="8">
    <location>
        <begin position="199"/>
        <end position="220"/>
    </location>
</feature>
<dbReference type="Proteomes" id="UP000196320">
    <property type="component" value="Unassembled WGS sequence"/>
</dbReference>
<keyword evidence="7 8" id="KW-0472">Membrane</keyword>
<feature type="transmembrane region" description="Helical" evidence="8">
    <location>
        <begin position="38"/>
        <end position="60"/>
    </location>
</feature>
<evidence type="ECO:0000256" key="3">
    <source>
        <dbReference type="ARBA" id="ARBA00022448"/>
    </source>
</evidence>
<name>A0A1R4KBC5_9MICO</name>
<gene>
    <name evidence="9" type="ORF">FM104_11500</name>
</gene>
<keyword evidence="3" id="KW-0813">Transport</keyword>
<keyword evidence="5 8" id="KW-0812">Transmembrane</keyword>
<dbReference type="InterPro" id="IPR002781">
    <property type="entry name" value="TM_pro_TauE-like"/>
</dbReference>
<evidence type="ECO:0000256" key="2">
    <source>
        <dbReference type="ARBA" id="ARBA00009142"/>
    </source>
</evidence>
<evidence type="ECO:0000256" key="7">
    <source>
        <dbReference type="ARBA" id="ARBA00023136"/>
    </source>
</evidence>
<evidence type="ECO:0000313" key="9">
    <source>
        <dbReference type="EMBL" id="SJN41597.1"/>
    </source>
</evidence>
<protein>
    <recommendedName>
        <fullName evidence="8">Probable membrane transporter protein</fullName>
    </recommendedName>
</protein>
<dbReference type="EMBL" id="FUKO01000029">
    <property type="protein sequence ID" value="SJN41597.1"/>
    <property type="molecule type" value="Genomic_DNA"/>
</dbReference>
<evidence type="ECO:0000256" key="5">
    <source>
        <dbReference type="ARBA" id="ARBA00022692"/>
    </source>
</evidence>